<proteinExistence type="predicted"/>
<dbReference type="Gene3D" id="3.30.450.40">
    <property type="match status" value="1"/>
</dbReference>
<dbReference type="PANTHER" id="PTHR43304:SF1">
    <property type="entry name" value="PAC DOMAIN-CONTAINING PROTEIN"/>
    <property type="match status" value="1"/>
</dbReference>
<dbReference type="GO" id="GO:0006355">
    <property type="term" value="P:regulation of DNA-templated transcription"/>
    <property type="evidence" value="ECO:0007669"/>
    <property type="project" value="InterPro"/>
</dbReference>
<dbReference type="SMART" id="SM00065">
    <property type="entry name" value="GAF"/>
    <property type="match status" value="1"/>
</dbReference>
<dbReference type="InterPro" id="IPR052162">
    <property type="entry name" value="Sensor_kinase/Photoreceptor"/>
</dbReference>
<dbReference type="SUPFAM" id="SSF55781">
    <property type="entry name" value="GAF domain-like"/>
    <property type="match status" value="1"/>
</dbReference>
<evidence type="ECO:0000259" key="9">
    <source>
        <dbReference type="PROSITE" id="PS50112"/>
    </source>
</evidence>
<dbReference type="PROSITE" id="PS50112">
    <property type="entry name" value="PAS"/>
    <property type="match status" value="4"/>
</dbReference>
<dbReference type="eggNOG" id="COG5000">
    <property type="taxonomic scope" value="Bacteria"/>
</dbReference>
<dbReference type="CDD" id="cd00130">
    <property type="entry name" value="PAS"/>
    <property type="match status" value="4"/>
</dbReference>
<organism evidence="11 12">
    <name type="scientific">Actinoplanes missouriensis (strain ATCC 14538 / DSM 43046 / CBS 188.64 / JCM 3121 / NBRC 102363 / NCIMB 12654 / NRRL B-3342 / UNCC 431)</name>
    <dbReference type="NCBI Taxonomy" id="512565"/>
    <lineage>
        <taxon>Bacteria</taxon>
        <taxon>Bacillati</taxon>
        <taxon>Actinomycetota</taxon>
        <taxon>Actinomycetes</taxon>
        <taxon>Micromonosporales</taxon>
        <taxon>Micromonosporaceae</taxon>
        <taxon>Actinoplanes</taxon>
    </lineage>
</organism>
<dbReference type="InterPro" id="IPR003018">
    <property type="entry name" value="GAF"/>
</dbReference>
<evidence type="ECO:0000256" key="7">
    <source>
        <dbReference type="ARBA" id="ARBA00023012"/>
    </source>
</evidence>
<dbReference type="GO" id="GO:0005886">
    <property type="term" value="C:plasma membrane"/>
    <property type="evidence" value="ECO:0007669"/>
    <property type="project" value="UniProtKB-SubCell"/>
</dbReference>
<dbReference type="SUPFAM" id="SSF47384">
    <property type="entry name" value="Homodimeric domain of signal transducing histidine kinase"/>
    <property type="match status" value="1"/>
</dbReference>
<dbReference type="InterPro" id="IPR013767">
    <property type="entry name" value="PAS_fold"/>
</dbReference>
<dbReference type="Gene3D" id="3.30.565.10">
    <property type="entry name" value="Histidine kinase-like ATPase, C-terminal domain"/>
    <property type="match status" value="1"/>
</dbReference>
<dbReference type="Pfam" id="PF00989">
    <property type="entry name" value="PAS"/>
    <property type="match status" value="1"/>
</dbReference>
<reference evidence="11 12" key="1">
    <citation type="submission" date="2012-02" db="EMBL/GenBank/DDBJ databases">
        <title>Complete genome sequence of Actinoplanes missouriensis 431 (= NBRC 102363).</title>
        <authorList>
            <person name="Ohnishi Y."/>
            <person name="Ishikawa J."/>
            <person name="Sekine M."/>
            <person name="Hosoyama A."/>
            <person name="Harada T."/>
            <person name="Narita H."/>
            <person name="Hata T."/>
            <person name="Konno Y."/>
            <person name="Tutikane K."/>
            <person name="Fujita N."/>
            <person name="Horinouchi S."/>
            <person name="Hayakawa M."/>
        </authorList>
    </citation>
    <scope>NUCLEOTIDE SEQUENCE [LARGE SCALE GENOMIC DNA]</scope>
    <source>
        <strain evidence="12">ATCC 14538 / DSM 43046 / CBS 188.64 / JCM 3121 / NBRC 102363 / NCIMB 12654 / NRRL B-3342 / UNCC 431</strain>
    </source>
</reference>
<dbReference type="SMART" id="SM00086">
    <property type="entry name" value="PAC"/>
    <property type="match status" value="3"/>
</dbReference>
<evidence type="ECO:0000256" key="3">
    <source>
        <dbReference type="ARBA" id="ARBA00012438"/>
    </source>
</evidence>
<dbReference type="HOGENOM" id="CLU_315852_0_0_11"/>
<evidence type="ECO:0000256" key="1">
    <source>
        <dbReference type="ARBA" id="ARBA00000085"/>
    </source>
</evidence>
<dbReference type="GO" id="GO:0000155">
    <property type="term" value="F:phosphorelay sensor kinase activity"/>
    <property type="evidence" value="ECO:0007669"/>
    <property type="project" value="InterPro"/>
</dbReference>
<evidence type="ECO:0000259" key="8">
    <source>
        <dbReference type="PROSITE" id="PS50109"/>
    </source>
</evidence>
<dbReference type="Pfam" id="PF08447">
    <property type="entry name" value="PAS_3"/>
    <property type="match status" value="1"/>
</dbReference>
<dbReference type="SUPFAM" id="SSF55785">
    <property type="entry name" value="PYP-like sensor domain (PAS domain)"/>
    <property type="match status" value="4"/>
</dbReference>
<evidence type="ECO:0000256" key="4">
    <source>
        <dbReference type="ARBA" id="ARBA00022553"/>
    </source>
</evidence>
<dbReference type="InterPro" id="IPR003594">
    <property type="entry name" value="HATPase_dom"/>
</dbReference>
<dbReference type="SMART" id="SM00387">
    <property type="entry name" value="HATPase_c"/>
    <property type="match status" value="1"/>
</dbReference>
<dbReference type="InterPro" id="IPR005467">
    <property type="entry name" value="His_kinase_dom"/>
</dbReference>
<dbReference type="Pfam" id="PF00512">
    <property type="entry name" value="HisKA"/>
    <property type="match status" value="1"/>
</dbReference>
<dbReference type="PANTHER" id="PTHR43304">
    <property type="entry name" value="PHYTOCHROME-LIKE PROTEIN CPH1"/>
    <property type="match status" value="1"/>
</dbReference>
<gene>
    <name evidence="11" type="ordered locus">AMIS_17390</name>
</gene>
<evidence type="ECO:0000256" key="5">
    <source>
        <dbReference type="ARBA" id="ARBA00022679"/>
    </source>
</evidence>
<dbReference type="InterPro" id="IPR000700">
    <property type="entry name" value="PAS-assoc_C"/>
</dbReference>
<accession>I0H1S2</accession>
<feature type="domain" description="PAS" evidence="9">
    <location>
        <begin position="442"/>
        <end position="487"/>
    </location>
</feature>
<dbReference type="Gene3D" id="1.10.287.130">
    <property type="match status" value="1"/>
</dbReference>
<dbReference type="InterPro" id="IPR035965">
    <property type="entry name" value="PAS-like_dom_sf"/>
</dbReference>
<protein>
    <recommendedName>
        <fullName evidence="3">histidine kinase</fullName>
        <ecNumber evidence="3">2.7.13.3</ecNumber>
    </recommendedName>
</protein>
<dbReference type="InterPro" id="IPR036890">
    <property type="entry name" value="HATPase_C_sf"/>
</dbReference>
<sequence length="924" mass="100788">MAQNAISADERAELERLRQVIATGPTGLVSIDEAGLITVWNPAATRLLGWETDEVVGKPLTETLIPAELRDAHTAGMARYMATGRPAVIGHPVSLPALHRDGSRVEIELTIWPSWVQGQRHFYAFLRDTSEQRAAAERAARRTDALLSTIEAQRAVTLATHDRNLALRVVAEQAVTVFPAADGAAVELLQGDELVYTSGAGTMIEYAGYRLPVGGSVSGLAVLDRKATCSGDTRVDPRADRDACRRLHARSLCVAPLYYGDHVIGVLKVTSAKRDAFDDDDVHQLELLATGLASALMHADDYARRVRALKALEASETRFRLTFENSPLGLALSSVDPAMFGRYLQVNPAMTAITGYTAEELTRMSFRDLQHPDDGPATETSLRRMVAEGVDTIRTEKRYRHKDGRTIWVDVRIAVVRESGGVASYVVVQAEDVTAQRAADARLRQQAKLLETIPAAIIVRDMDGTIEWWNSGAATLYGWSLDAARGKPTHRLLGTTFLGEGSFAEQSAALAADGRWEGQLQHLTATGRTVTVLSRQVVHQSDGPPHVLEINTDITAARAAEQALALNEQRFRAQFTHSAAGQAIRALDGTLIAVNKAFARMLGRRPEDLVGRIVDEEVMTPEDRRAAHQQIAALFAGEFDSYTQEIQVRHADGRLVDIESTVSLVRDADGRPKHLILVCTDTSARRAAERARDQAAATLAERNAELETANALKLDIIGMLGHEISNPLSAILGYSDLLADDLPPETPHGRSIAIINRHAQRLDDIVREMIAMVTIDTGNIHAVRQRLSVRHELEQVLEGPGVPVVGEDAEILFHPGHLQQILLNLLSNADKYAGGATRIRIHSDARRVYLRLEDSGPGVPEDFCPRLFDRLARADRDARTVRGTGLGLYIVRSLARANNGDVHHEPNPAGGSFFILEADPAGPA</sequence>
<dbReference type="EC" id="2.7.13.3" evidence="3"/>
<feature type="domain" description="PAC" evidence="10">
    <location>
        <begin position="393"/>
        <end position="445"/>
    </location>
</feature>
<dbReference type="InterPro" id="IPR004358">
    <property type="entry name" value="Sig_transdc_His_kin-like_C"/>
</dbReference>
<dbReference type="CDD" id="cd00082">
    <property type="entry name" value="HisKA"/>
    <property type="match status" value="1"/>
</dbReference>
<evidence type="ECO:0000259" key="10">
    <source>
        <dbReference type="PROSITE" id="PS50113"/>
    </source>
</evidence>
<keyword evidence="6 11" id="KW-0418">Kinase</keyword>
<dbReference type="RefSeq" id="WP_014441856.1">
    <property type="nucleotide sequence ID" value="NC_017093.1"/>
</dbReference>
<dbReference type="eggNOG" id="COG5002">
    <property type="taxonomic scope" value="Bacteria"/>
</dbReference>
<feature type="domain" description="PAS" evidence="9">
    <location>
        <begin position="13"/>
        <end position="84"/>
    </location>
</feature>
<keyword evidence="4" id="KW-0597">Phosphoprotein</keyword>
<dbReference type="InterPro" id="IPR000014">
    <property type="entry name" value="PAS"/>
</dbReference>
<dbReference type="Proteomes" id="UP000007882">
    <property type="component" value="Chromosome"/>
</dbReference>
<evidence type="ECO:0000256" key="2">
    <source>
        <dbReference type="ARBA" id="ARBA00004236"/>
    </source>
</evidence>
<dbReference type="NCBIfam" id="TIGR00229">
    <property type="entry name" value="sensory_box"/>
    <property type="match status" value="4"/>
</dbReference>
<dbReference type="SMART" id="SM00388">
    <property type="entry name" value="HisKA"/>
    <property type="match status" value="1"/>
</dbReference>
<dbReference type="AlphaFoldDB" id="I0H1S2"/>
<dbReference type="PROSITE" id="PS50109">
    <property type="entry name" value="HIS_KIN"/>
    <property type="match status" value="1"/>
</dbReference>
<dbReference type="PRINTS" id="PR00344">
    <property type="entry name" value="BCTRLSENSOR"/>
</dbReference>
<evidence type="ECO:0000313" key="11">
    <source>
        <dbReference type="EMBL" id="BAL86959.1"/>
    </source>
</evidence>
<dbReference type="SUPFAM" id="SSF55874">
    <property type="entry name" value="ATPase domain of HSP90 chaperone/DNA topoisomerase II/histidine kinase"/>
    <property type="match status" value="1"/>
</dbReference>
<dbReference type="Pfam" id="PF02518">
    <property type="entry name" value="HATPase_c"/>
    <property type="match status" value="1"/>
</dbReference>
<feature type="domain" description="PAS" evidence="9">
    <location>
        <begin position="567"/>
        <end position="638"/>
    </location>
</feature>
<keyword evidence="7" id="KW-0902">Two-component regulatory system</keyword>
<dbReference type="InterPro" id="IPR029016">
    <property type="entry name" value="GAF-like_dom_sf"/>
</dbReference>
<dbReference type="EMBL" id="AP012319">
    <property type="protein sequence ID" value="BAL86959.1"/>
    <property type="molecule type" value="Genomic_DNA"/>
</dbReference>
<dbReference type="InterPro" id="IPR003661">
    <property type="entry name" value="HisK_dim/P_dom"/>
</dbReference>
<dbReference type="KEGG" id="ams:AMIS_17390"/>
<dbReference type="InterPro" id="IPR013656">
    <property type="entry name" value="PAS_4"/>
</dbReference>
<name>I0H1S2_ACTM4</name>
<dbReference type="Gene3D" id="3.30.450.20">
    <property type="entry name" value="PAS domain"/>
    <property type="match status" value="4"/>
</dbReference>
<comment type="catalytic activity">
    <reaction evidence="1">
        <text>ATP + protein L-histidine = ADP + protein N-phospho-L-histidine.</text>
        <dbReference type="EC" id="2.7.13.3"/>
    </reaction>
</comment>
<dbReference type="PATRIC" id="fig|512565.3.peg.1751"/>
<dbReference type="InterPro" id="IPR001610">
    <property type="entry name" value="PAC"/>
</dbReference>
<feature type="domain" description="PAS" evidence="9">
    <location>
        <begin position="315"/>
        <end position="389"/>
    </location>
</feature>
<comment type="subcellular location">
    <subcellularLocation>
        <location evidence="2">Cell membrane</location>
    </subcellularLocation>
</comment>
<dbReference type="PROSITE" id="PS50113">
    <property type="entry name" value="PAC"/>
    <property type="match status" value="2"/>
</dbReference>
<feature type="domain" description="Histidine kinase" evidence="8">
    <location>
        <begin position="719"/>
        <end position="922"/>
    </location>
</feature>
<dbReference type="InterPro" id="IPR036097">
    <property type="entry name" value="HisK_dim/P_sf"/>
</dbReference>
<dbReference type="Pfam" id="PF08448">
    <property type="entry name" value="PAS_4"/>
    <property type="match status" value="2"/>
</dbReference>
<dbReference type="SMART" id="SM00091">
    <property type="entry name" value="PAS"/>
    <property type="match status" value="4"/>
</dbReference>
<feature type="domain" description="PAC" evidence="10">
    <location>
        <begin position="642"/>
        <end position="694"/>
    </location>
</feature>
<keyword evidence="12" id="KW-1185">Reference proteome</keyword>
<dbReference type="Pfam" id="PF13185">
    <property type="entry name" value="GAF_2"/>
    <property type="match status" value="1"/>
</dbReference>
<evidence type="ECO:0000256" key="6">
    <source>
        <dbReference type="ARBA" id="ARBA00022777"/>
    </source>
</evidence>
<keyword evidence="5" id="KW-0808">Transferase</keyword>
<dbReference type="STRING" id="512565.AMIS_17390"/>
<dbReference type="InterPro" id="IPR013655">
    <property type="entry name" value="PAS_fold_3"/>
</dbReference>
<evidence type="ECO:0000313" key="12">
    <source>
        <dbReference type="Proteomes" id="UP000007882"/>
    </source>
</evidence>